<evidence type="ECO:0000313" key="2">
    <source>
        <dbReference type="Proteomes" id="UP000481252"/>
    </source>
</evidence>
<dbReference type="EMBL" id="JAAKZG010000010">
    <property type="protein sequence ID" value="NGN43558.1"/>
    <property type="molecule type" value="Genomic_DNA"/>
</dbReference>
<dbReference type="Proteomes" id="UP000481252">
    <property type="component" value="Unassembled WGS sequence"/>
</dbReference>
<keyword evidence="2" id="KW-1185">Reference proteome</keyword>
<organism evidence="1 2">
    <name type="scientific">Mesorhizobium zhangyense</name>
    <dbReference type="NCBI Taxonomy" id="1776730"/>
    <lineage>
        <taxon>Bacteria</taxon>
        <taxon>Pseudomonadati</taxon>
        <taxon>Pseudomonadota</taxon>
        <taxon>Alphaproteobacteria</taxon>
        <taxon>Hyphomicrobiales</taxon>
        <taxon>Phyllobacteriaceae</taxon>
        <taxon>Mesorhizobium</taxon>
    </lineage>
</organism>
<dbReference type="InterPro" id="IPR009959">
    <property type="entry name" value="Cyclase_SnoaL-like"/>
</dbReference>
<dbReference type="AlphaFoldDB" id="A0A7C9RAD2"/>
<protein>
    <submittedName>
        <fullName evidence="1">Ester cyclase</fullName>
    </submittedName>
</protein>
<comment type="caution">
    <text evidence="1">The sequence shown here is derived from an EMBL/GenBank/DDBJ whole genome shotgun (WGS) entry which is preliminary data.</text>
</comment>
<dbReference type="Pfam" id="PF07366">
    <property type="entry name" value="SnoaL"/>
    <property type="match status" value="1"/>
</dbReference>
<gene>
    <name evidence="1" type="ORF">G6N74_21030</name>
</gene>
<sequence>MSTAQPTNDNELARIWDKWIAMWNGDLAIADQIIAPNYKLHMSPLGGEDLSIYAGPEGMAGWIGQLHAAIDPFVFEVQVQPLFGNGMIAGRWLASGTYKGGFPGAKAEPGTAIRFAGADFLRVENGKVLEYWLSSDQLDLIKQLGVMG</sequence>
<proteinExistence type="predicted"/>
<dbReference type="Gene3D" id="3.10.450.50">
    <property type="match status" value="1"/>
</dbReference>
<accession>A0A7C9RAD2</accession>
<dbReference type="SUPFAM" id="SSF54427">
    <property type="entry name" value="NTF2-like"/>
    <property type="match status" value="1"/>
</dbReference>
<dbReference type="GO" id="GO:0030638">
    <property type="term" value="P:polyketide metabolic process"/>
    <property type="evidence" value="ECO:0007669"/>
    <property type="project" value="InterPro"/>
</dbReference>
<evidence type="ECO:0000313" key="1">
    <source>
        <dbReference type="EMBL" id="NGN43558.1"/>
    </source>
</evidence>
<dbReference type="RefSeq" id="WP_165119979.1">
    <property type="nucleotide sequence ID" value="NZ_JAAKZG010000010.1"/>
</dbReference>
<reference evidence="1 2" key="1">
    <citation type="submission" date="2020-02" db="EMBL/GenBank/DDBJ databases">
        <title>Genome sequence of the type strain CGMCC 1.15528 of Mesorhizobium zhangyense.</title>
        <authorList>
            <person name="Gao J."/>
            <person name="Sun J."/>
        </authorList>
    </citation>
    <scope>NUCLEOTIDE SEQUENCE [LARGE SCALE GENOMIC DNA]</scope>
    <source>
        <strain evidence="1 2">CGMCC 1.15528</strain>
    </source>
</reference>
<name>A0A7C9RAD2_9HYPH</name>
<dbReference type="InterPro" id="IPR032710">
    <property type="entry name" value="NTF2-like_dom_sf"/>
</dbReference>